<dbReference type="PANTHER" id="PTHR43861:SF1">
    <property type="entry name" value="TRANS-ACONITATE 2-METHYLTRANSFERASE"/>
    <property type="match status" value="1"/>
</dbReference>
<dbReference type="Proteomes" id="UP000743001">
    <property type="component" value="Unassembled WGS sequence"/>
</dbReference>
<dbReference type="CDD" id="cd02440">
    <property type="entry name" value="AdoMet_MTases"/>
    <property type="match status" value="1"/>
</dbReference>
<evidence type="ECO:0000259" key="1">
    <source>
        <dbReference type="Pfam" id="PF08241"/>
    </source>
</evidence>
<dbReference type="GO" id="GO:0008168">
    <property type="term" value="F:methyltransferase activity"/>
    <property type="evidence" value="ECO:0007669"/>
    <property type="project" value="UniProtKB-KW"/>
</dbReference>
<dbReference type="Pfam" id="PF08241">
    <property type="entry name" value="Methyltransf_11"/>
    <property type="match status" value="1"/>
</dbReference>
<dbReference type="InterPro" id="IPR013216">
    <property type="entry name" value="Methyltransf_11"/>
</dbReference>
<keyword evidence="2" id="KW-0489">Methyltransferase</keyword>
<accession>A0ABS6FQR5</accession>
<feature type="domain" description="Methyltransferase type 11" evidence="1">
    <location>
        <begin position="47"/>
        <end position="139"/>
    </location>
</feature>
<dbReference type="EMBL" id="JAHLQJ010000009">
    <property type="protein sequence ID" value="MBU5672580.1"/>
    <property type="molecule type" value="Genomic_DNA"/>
</dbReference>
<gene>
    <name evidence="2" type="ORF">KQJ23_12155</name>
</gene>
<protein>
    <submittedName>
        <fullName evidence="2">Class I SAM-dependent methyltransferase</fullName>
    </submittedName>
</protein>
<comment type="caution">
    <text evidence="2">The sequence shown here is derived from an EMBL/GenBank/DDBJ whole genome shotgun (WGS) entry which is preliminary data.</text>
</comment>
<dbReference type="PANTHER" id="PTHR43861">
    <property type="entry name" value="TRANS-ACONITATE 2-METHYLTRANSFERASE-RELATED"/>
    <property type="match status" value="1"/>
</dbReference>
<reference evidence="2 3" key="1">
    <citation type="submission" date="2021-06" db="EMBL/GenBank/DDBJ databases">
        <authorList>
            <person name="Sun Q."/>
            <person name="Li D."/>
        </authorList>
    </citation>
    <scope>NUCLEOTIDE SEQUENCE [LARGE SCALE GENOMIC DNA]</scope>
    <source>
        <strain evidence="2 3">MSJ-6</strain>
    </source>
</reference>
<evidence type="ECO:0000313" key="3">
    <source>
        <dbReference type="Proteomes" id="UP000743001"/>
    </source>
</evidence>
<keyword evidence="2" id="KW-0808">Transferase</keyword>
<dbReference type="GO" id="GO:0032259">
    <property type="term" value="P:methylation"/>
    <property type="evidence" value="ECO:0007669"/>
    <property type="project" value="UniProtKB-KW"/>
</dbReference>
<sequence>MDNHWNKFIYKVWAPLYDFFFNSGQFLVARKKVFKSIQLKPKQKILLVGVGTGADVRFLTNKNVEITGIDLSPDMLQKAKMKYASHQVTLLEMDAQNLTFPQDSFDLIIANLILSVVPNPEQCLREMIRVTCLDGQIVIFDKFIPPEQKLTVIKSVLRPVIKMLGTDIGRRFEEVVAPYQKAIRIEDDSPILFNGMYRKIVLRKLKEYGSF</sequence>
<organism evidence="2 3">
    <name type="scientific">Paenibacillus brevis</name>
    <dbReference type="NCBI Taxonomy" id="2841508"/>
    <lineage>
        <taxon>Bacteria</taxon>
        <taxon>Bacillati</taxon>
        <taxon>Bacillota</taxon>
        <taxon>Bacilli</taxon>
        <taxon>Bacillales</taxon>
        <taxon>Paenibacillaceae</taxon>
        <taxon>Paenibacillus</taxon>
    </lineage>
</organism>
<keyword evidence="3" id="KW-1185">Reference proteome</keyword>
<proteinExistence type="predicted"/>
<dbReference type="RefSeq" id="WP_216479154.1">
    <property type="nucleotide sequence ID" value="NZ_JAHLQJ010000009.1"/>
</dbReference>
<evidence type="ECO:0000313" key="2">
    <source>
        <dbReference type="EMBL" id="MBU5672580.1"/>
    </source>
</evidence>
<name>A0ABS6FQR5_9BACL</name>